<dbReference type="EMBL" id="CP024201">
    <property type="protein sequence ID" value="ATQ42391.1"/>
    <property type="molecule type" value="Genomic_DNA"/>
</dbReference>
<evidence type="ECO:0000259" key="2">
    <source>
        <dbReference type="Pfam" id="PF02470"/>
    </source>
</evidence>
<reference evidence="3 4" key="1">
    <citation type="submission" date="2017-10" db="EMBL/GenBank/DDBJ databases">
        <title>Genome sequence of Caulobacter mirabilis FWC38.</title>
        <authorList>
            <person name="Fiebig A."/>
            <person name="Crosson S."/>
        </authorList>
    </citation>
    <scope>NUCLEOTIDE SEQUENCE [LARGE SCALE GENOMIC DNA]</scope>
    <source>
        <strain evidence="3 4">FWC 38</strain>
    </source>
</reference>
<sequence>MERNANYTLVGITSLLLFVGVIVFGFWLARFQLNRDYDTYKIQFIGPVRGLSEGGEVHFNGIKVGEVTKITLNARDPNRVDAMARVTSDVPIRVDSYATLEPQGITGVNYVQITAGTPSLRLLKDTVAAGEIPVIKSQRSALSDLLQGGGTVLTRTIEALDRVNRVLSDENVKTFSAALSDVQAITAEARERKAVIADAQKALQSIDAAAAEITELSKSTKGLVDTDGKRTLAELADAATELKAATKDARGVITKLDGPTSEFASTGLPQLTQAITTLQTAAESLDRLVGEVEANPRGLVGKAPAKEVEVKP</sequence>
<keyword evidence="4" id="KW-1185">Reference proteome</keyword>
<dbReference type="KEGG" id="cmb:CSW64_08175"/>
<feature type="domain" description="Mce/MlaD" evidence="2">
    <location>
        <begin position="46"/>
        <end position="116"/>
    </location>
</feature>
<dbReference type="PANTHER" id="PTHR36698">
    <property type="entry name" value="BLL5892 PROTEIN"/>
    <property type="match status" value="1"/>
</dbReference>
<evidence type="ECO:0000313" key="3">
    <source>
        <dbReference type="EMBL" id="ATQ42391.1"/>
    </source>
</evidence>
<keyword evidence="1" id="KW-1133">Transmembrane helix</keyword>
<dbReference type="AlphaFoldDB" id="A0A2D2AWP7"/>
<feature type="transmembrane region" description="Helical" evidence="1">
    <location>
        <begin position="7"/>
        <end position="29"/>
    </location>
</feature>
<organism evidence="3 4">
    <name type="scientific">Caulobacter mirabilis</name>
    <dbReference type="NCBI Taxonomy" id="69666"/>
    <lineage>
        <taxon>Bacteria</taxon>
        <taxon>Pseudomonadati</taxon>
        <taxon>Pseudomonadota</taxon>
        <taxon>Alphaproteobacteria</taxon>
        <taxon>Caulobacterales</taxon>
        <taxon>Caulobacteraceae</taxon>
        <taxon>Caulobacter</taxon>
    </lineage>
</organism>
<proteinExistence type="predicted"/>
<dbReference type="RefSeq" id="WP_099621648.1">
    <property type="nucleotide sequence ID" value="NZ_CP024201.1"/>
</dbReference>
<dbReference type="OrthoDB" id="9808689at2"/>
<keyword evidence="1" id="KW-0812">Transmembrane</keyword>
<dbReference type="Proteomes" id="UP000228945">
    <property type="component" value="Chromosome"/>
</dbReference>
<name>A0A2D2AWP7_9CAUL</name>
<protein>
    <submittedName>
        <fullName evidence="3">ABC transporter substrate-binding protein</fullName>
    </submittedName>
</protein>
<gene>
    <name evidence="3" type="ORF">CSW64_08175</name>
</gene>
<dbReference type="InterPro" id="IPR003399">
    <property type="entry name" value="Mce/MlaD"/>
</dbReference>
<evidence type="ECO:0000256" key="1">
    <source>
        <dbReference type="SAM" id="Phobius"/>
    </source>
</evidence>
<evidence type="ECO:0000313" key="4">
    <source>
        <dbReference type="Proteomes" id="UP000228945"/>
    </source>
</evidence>
<dbReference type="PANTHER" id="PTHR36698:SF2">
    <property type="entry name" value="MCE_MLAD DOMAIN-CONTAINING PROTEIN"/>
    <property type="match status" value="1"/>
</dbReference>
<accession>A0A2D2AWP7</accession>
<keyword evidence="1" id="KW-0472">Membrane</keyword>
<dbReference type="Pfam" id="PF02470">
    <property type="entry name" value="MlaD"/>
    <property type="match status" value="1"/>
</dbReference>